<evidence type="ECO:0000313" key="2">
    <source>
        <dbReference type="EMBL" id="REH48550.1"/>
    </source>
</evidence>
<dbReference type="PROSITE" id="PS51462">
    <property type="entry name" value="NUDIX"/>
    <property type="match status" value="1"/>
</dbReference>
<dbReference type="EMBL" id="QUNO01000005">
    <property type="protein sequence ID" value="REH48550.1"/>
    <property type="molecule type" value="Genomic_DNA"/>
</dbReference>
<comment type="caution">
    <text evidence="2">The sequence shown here is derived from an EMBL/GenBank/DDBJ whole genome shotgun (WGS) entry which is preliminary data.</text>
</comment>
<evidence type="ECO:0000259" key="1">
    <source>
        <dbReference type="PROSITE" id="PS51462"/>
    </source>
</evidence>
<evidence type="ECO:0000313" key="3">
    <source>
        <dbReference type="Proteomes" id="UP000256269"/>
    </source>
</evidence>
<proteinExistence type="predicted"/>
<dbReference type="Proteomes" id="UP000256269">
    <property type="component" value="Unassembled WGS sequence"/>
</dbReference>
<gene>
    <name evidence="2" type="ORF">BCF44_105409</name>
</gene>
<dbReference type="InterPro" id="IPR000086">
    <property type="entry name" value="NUDIX_hydrolase_dom"/>
</dbReference>
<organism evidence="2 3">
    <name type="scientific">Kutzneria buriramensis</name>
    <dbReference type="NCBI Taxonomy" id="1045776"/>
    <lineage>
        <taxon>Bacteria</taxon>
        <taxon>Bacillati</taxon>
        <taxon>Actinomycetota</taxon>
        <taxon>Actinomycetes</taxon>
        <taxon>Pseudonocardiales</taxon>
        <taxon>Pseudonocardiaceae</taxon>
        <taxon>Kutzneria</taxon>
    </lineage>
</organism>
<protein>
    <recommendedName>
        <fullName evidence="1">Nudix hydrolase domain-containing protein</fullName>
    </recommendedName>
</protein>
<dbReference type="Gene3D" id="3.90.79.10">
    <property type="entry name" value="Nucleoside Triphosphate Pyrophosphohydrolase"/>
    <property type="match status" value="1"/>
</dbReference>
<sequence length="379" mass="42625">MGIVWLVLGVLLGGPFGVICAVLFQDRWKARVERRKRLHVANAITRMQHQGDGMIHIAGRPTTVHLVEGDGSLVLEPEHVDIDIQRDPVPLPPEVAAVRERVLREMDVDRGNSVGVVPTWNSKRLVALRGYRISRTSRHEKSRMQLETAPVDYATFCATVLRLDEEFERVDGSGATVRTTLRRDYLTSDDAVVRPVPFLANGLGIALLAFTDDDKVLLGRRRPTARARGGERDVSVVEGMHSKMDRNPDGSLSAYRTAVRGCEEELGVQVEPADVRLLGFAVDMKYYQWNFYGRVNVRLSAAEVIEAQRLHAKDRWEAKLEPVDLDPEAIFERMRQDGIWDTGLVAAYLALCSRLGPEPVRRAAERVFGAKPDHVPWRR</sequence>
<name>A0A3E0HQK5_9PSEU</name>
<dbReference type="SUPFAM" id="SSF55811">
    <property type="entry name" value="Nudix"/>
    <property type="match status" value="1"/>
</dbReference>
<keyword evidence="3" id="KW-1185">Reference proteome</keyword>
<reference evidence="2 3" key="1">
    <citation type="submission" date="2018-08" db="EMBL/GenBank/DDBJ databases">
        <title>Genomic Encyclopedia of Archaeal and Bacterial Type Strains, Phase II (KMG-II): from individual species to whole genera.</title>
        <authorList>
            <person name="Goeker M."/>
        </authorList>
    </citation>
    <scope>NUCLEOTIDE SEQUENCE [LARGE SCALE GENOMIC DNA]</scope>
    <source>
        <strain evidence="2 3">DSM 45791</strain>
    </source>
</reference>
<dbReference type="InterPro" id="IPR015797">
    <property type="entry name" value="NUDIX_hydrolase-like_dom_sf"/>
</dbReference>
<feature type="domain" description="Nudix hydrolase" evidence="1">
    <location>
        <begin position="200"/>
        <end position="336"/>
    </location>
</feature>
<dbReference type="AlphaFoldDB" id="A0A3E0HQK5"/>
<accession>A0A3E0HQK5</accession>